<dbReference type="PANTHER" id="PTHR10075:SF100">
    <property type="entry name" value="FASCICLIN-2"/>
    <property type="match status" value="1"/>
</dbReference>
<dbReference type="Proteomes" id="UP001626550">
    <property type="component" value="Unassembled WGS sequence"/>
</dbReference>
<dbReference type="SMART" id="SM00408">
    <property type="entry name" value="IGc2"/>
    <property type="match status" value="4"/>
</dbReference>
<keyword evidence="2" id="KW-0393">Immunoglobulin domain</keyword>
<dbReference type="InterPro" id="IPR013098">
    <property type="entry name" value="Ig_I-set"/>
</dbReference>
<evidence type="ECO:0000256" key="2">
    <source>
        <dbReference type="ARBA" id="ARBA00023319"/>
    </source>
</evidence>
<evidence type="ECO:0000313" key="5">
    <source>
        <dbReference type="Proteomes" id="UP001626550"/>
    </source>
</evidence>
<dbReference type="PROSITE" id="PS50835">
    <property type="entry name" value="IG_LIKE"/>
    <property type="match status" value="4"/>
</dbReference>
<keyword evidence="1" id="KW-1015">Disulfide bond</keyword>
<dbReference type="AlphaFoldDB" id="A0ABD2QH47"/>
<dbReference type="FunFam" id="2.60.40.10:FF:001223">
    <property type="entry name" value="Sidekick cell adhesion molecule 1"/>
    <property type="match status" value="1"/>
</dbReference>
<dbReference type="Gene3D" id="2.60.40.10">
    <property type="entry name" value="Immunoglobulins"/>
    <property type="match status" value="4"/>
</dbReference>
<accession>A0ABD2QH47</accession>
<organism evidence="4 5">
    <name type="scientific">Cichlidogyrus casuarinus</name>
    <dbReference type="NCBI Taxonomy" id="1844966"/>
    <lineage>
        <taxon>Eukaryota</taxon>
        <taxon>Metazoa</taxon>
        <taxon>Spiralia</taxon>
        <taxon>Lophotrochozoa</taxon>
        <taxon>Platyhelminthes</taxon>
        <taxon>Monogenea</taxon>
        <taxon>Monopisthocotylea</taxon>
        <taxon>Dactylogyridea</taxon>
        <taxon>Ancyrocephalidae</taxon>
        <taxon>Cichlidogyrus</taxon>
    </lineage>
</organism>
<dbReference type="Pfam" id="PF13927">
    <property type="entry name" value="Ig_3"/>
    <property type="match status" value="3"/>
</dbReference>
<feature type="domain" description="Ig-like" evidence="3">
    <location>
        <begin position="175"/>
        <end position="263"/>
    </location>
</feature>
<feature type="domain" description="Ig-like" evidence="3">
    <location>
        <begin position="75"/>
        <end position="166"/>
    </location>
</feature>
<dbReference type="FunFam" id="2.60.40.10:FF:000032">
    <property type="entry name" value="palladin isoform X1"/>
    <property type="match status" value="1"/>
</dbReference>
<protein>
    <submittedName>
        <fullName evidence="4">Hemicentin-1</fullName>
    </submittedName>
</protein>
<dbReference type="EMBL" id="JBJKFK010000217">
    <property type="protein sequence ID" value="KAL3318657.1"/>
    <property type="molecule type" value="Genomic_DNA"/>
</dbReference>
<dbReference type="InterPro" id="IPR036179">
    <property type="entry name" value="Ig-like_dom_sf"/>
</dbReference>
<name>A0ABD2QH47_9PLAT</name>
<dbReference type="PANTHER" id="PTHR10075">
    <property type="entry name" value="BASIGIN RELATED"/>
    <property type="match status" value="1"/>
</dbReference>
<dbReference type="CDD" id="cd00096">
    <property type="entry name" value="Ig"/>
    <property type="match status" value="2"/>
</dbReference>
<evidence type="ECO:0000313" key="4">
    <source>
        <dbReference type="EMBL" id="KAL3318657.1"/>
    </source>
</evidence>
<reference evidence="4 5" key="1">
    <citation type="submission" date="2024-11" db="EMBL/GenBank/DDBJ databases">
        <title>Adaptive evolution of stress response genes in parasites aligns with host niche diversity.</title>
        <authorList>
            <person name="Hahn C."/>
            <person name="Resl P."/>
        </authorList>
    </citation>
    <scope>NUCLEOTIDE SEQUENCE [LARGE SCALE GENOMIC DNA]</scope>
    <source>
        <strain evidence="4">EGGRZ-B1_66</strain>
        <tissue evidence="4">Body</tissue>
    </source>
</reference>
<evidence type="ECO:0000259" key="3">
    <source>
        <dbReference type="PROSITE" id="PS50835"/>
    </source>
</evidence>
<sequence length="431" mass="47901">MSGYPPPEIIWFFNGKLVQQAPGIHIKSITDGEEVQSQLYLQNMKSEVQGNYTCVGTSRGGKTEIPFEVILLEAPKIIESSENTMVFMNSTVTLTCEVIGSPKPKITWLHNGRSLHLNSNAQVSPNYRTIGHGNLMIVHAQHQHGGNYTCIAENEAGKDSAETVVTVYESSSNSDNIITIQQVTQSGNITFTCQLNSNPPPKIKWTRNEVDISMHMDRSRFIISPDGITLTVMNVTAEDRGQYKCEATNLPGDINKIYILDVSTSPTIQVDGSSESCVEILQGNELQLRCFAIANPWPTYQWLKDKVLIAHSSHGPLINETQQREEDFKLVTLDPRVELQDIGRKIVIKNAQPGDAGRYTCIAQNRVGQDTLHINVSVISPPTFVDSVEREEPELEKGKLGELICNVTSIPKAVIEWNFVSIQLMLNQLVD</sequence>
<evidence type="ECO:0000256" key="1">
    <source>
        <dbReference type="ARBA" id="ARBA00023157"/>
    </source>
</evidence>
<dbReference type="InterPro" id="IPR007110">
    <property type="entry name" value="Ig-like_dom"/>
</dbReference>
<dbReference type="InterPro" id="IPR003598">
    <property type="entry name" value="Ig_sub2"/>
</dbReference>
<dbReference type="Pfam" id="PF07679">
    <property type="entry name" value="I-set"/>
    <property type="match status" value="1"/>
</dbReference>
<feature type="domain" description="Ig-like" evidence="3">
    <location>
        <begin position="1"/>
        <end position="54"/>
    </location>
</feature>
<comment type="caution">
    <text evidence="4">The sequence shown here is derived from an EMBL/GenBank/DDBJ whole genome shotgun (WGS) entry which is preliminary data.</text>
</comment>
<dbReference type="InterPro" id="IPR003599">
    <property type="entry name" value="Ig_sub"/>
</dbReference>
<dbReference type="SMART" id="SM00409">
    <property type="entry name" value="IG"/>
    <property type="match status" value="4"/>
</dbReference>
<proteinExistence type="predicted"/>
<dbReference type="InterPro" id="IPR013783">
    <property type="entry name" value="Ig-like_fold"/>
</dbReference>
<gene>
    <name evidence="4" type="primary">HMCN1_1</name>
    <name evidence="4" type="ORF">Ciccas_002669</name>
</gene>
<dbReference type="SUPFAM" id="SSF48726">
    <property type="entry name" value="Immunoglobulin"/>
    <property type="match status" value="4"/>
</dbReference>
<feature type="domain" description="Ig-like" evidence="3">
    <location>
        <begin position="266"/>
        <end position="377"/>
    </location>
</feature>
<keyword evidence="5" id="KW-1185">Reference proteome</keyword>